<protein>
    <submittedName>
        <fullName evidence="7">Polyprenyl synthetase family protein</fullName>
    </submittedName>
</protein>
<reference evidence="7" key="2">
    <citation type="journal article" date="2021" name="PeerJ">
        <title>Extensive microbial diversity within the chicken gut microbiome revealed by metagenomics and culture.</title>
        <authorList>
            <person name="Gilroy R."/>
            <person name="Ravi A."/>
            <person name="Getino M."/>
            <person name="Pursley I."/>
            <person name="Horton D.L."/>
            <person name="Alikhan N.F."/>
            <person name="Baker D."/>
            <person name="Gharbi K."/>
            <person name="Hall N."/>
            <person name="Watson M."/>
            <person name="Adriaenssens E.M."/>
            <person name="Foster-Nyarko E."/>
            <person name="Jarju S."/>
            <person name="Secka A."/>
            <person name="Antonio M."/>
            <person name="Oren A."/>
            <person name="Chaudhuri R.R."/>
            <person name="La Ragione R."/>
            <person name="Hildebrand F."/>
            <person name="Pallen M.J."/>
        </authorList>
    </citation>
    <scope>NUCLEOTIDE SEQUENCE</scope>
    <source>
        <strain evidence="7">G3-3990</strain>
    </source>
</reference>
<proteinExistence type="inferred from homology"/>
<dbReference type="PROSITE" id="PS00723">
    <property type="entry name" value="POLYPRENYL_SYNTHASE_1"/>
    <property type="match status" value="1"/>
</dbReference>
<dbReference type="InterPro" id="IPR008949">
    <property type="entry name" value="Isoprenoid_synthase_dom_sf"/>
</dbReference>
<evidence type="ECO:0000256" key="4">
    <source>
        <dbReference type="ARBA" id="ARBA00022723"/>
    </source>
</evidence>
<evidence type="ECO:0000256" key="1">
    <source>
        <dbReference type="ARBA" id="ARBA00001946"/>
    </source>
</evidence>
<dbReference type="GO" id="GO:0046872">
    <property type="term" value="F:metal ion binding"/>
    <property type="evidence" value="ECO:0007669"/>
    <property type="project" value="UniProtKB-KW"/>
</dbReference>
<dbReference type="GO" id="GO:0008299">
    <property type="term" value="P:isoprenoid biosynthetic process"/>
    <property type="evidence" value="ECO:0007669"/>
    <property type="project" value="InterPro"/>
</dbReference>
<dbReference type="Pfam" id="PF00348">
    <property type="entry name" value="polyprenyl_synt"/>
    <property type="match status" value="1"/>
</dbReference>
<dbReference type="InterPro" id="IPR000092">
    <property type="entry name" value="Polyprenyl_synt"/>
</dbReference>
<accession>A0A9D9HTK5</accession>
<comment type="similarity">
    <text evidence="2 6">Belongs to the FPP/GGPP synthase family.</text>
</comment>
<dbReference type="SFLD" id="SFLDS00005">
    <property type="entry name" value="Isoprenoid_Synthase_Type_I"/>
    <property type="match status" value="1"/>
</dbReference>
<evidence type="ECO:0000313" key="7">
    <source>
        <dbReference type="EMBL" id="MBO8459519.1"/>
    </source>
</evidence>
<evidence type="ECO:0000256" key="2">
    <source>
        <dbReference type="ARBA" id="ARBA00006706"/>
    </source>
</evidence>
<dbReference type="PROSITE" id="PS00444">
    <property type="entry name" value="POLYPRENYL_SYNTHASE_2"/>
    <property type="match status" value="1"/>
</dbReference>
<dbReference type="PANTHER" id="PTHR12001">
    <property type="entry name" value="GERANYLGERANYL PYROPHOSPHATE SYNTHASE"/>
    <property type="match status" value="1"/>
</dbReference>
<sequence length="323" mass="35954">MDALTRIKQYISEDFDTYNACFAQALQTDNILLKQVLEHVAAKQGKQMRPIIILLSAKLCSGITRQTILAAVSMELLHTASLVHDDIVDDATMRRGQQAVNVRWDNKTAVLVGDYLLSKALALALETNNIKAISIITELGQALSSGELLQLFLAWNTNPDEDSYFKIIRQKTAMLFAAGTSIGAVSVNAEAEKCTALRKFGEALGVCFQLKDDYLDYVSDNNGLGKPAMSDVRDGKITLPLLRAMQKAPQEQANRLVQQIMSKEIEDIDAVRTFVMQYGGLEYTEEMMLKYKAEAIEALRVFPDSETKDALLQILDYVIARTY</sequence>
<comment type="cofactor">
    <cofactor evidence="1">
        <name>Mg(2+)</name>
        <dbReference type="ChEBI" id="CHEBI:18420"/>
    </cofactor>
</comment>
<dbReference type="Gene3D" id="1.10.600.10">
    <property type="entry name" value="Farnesyl Diphosphate Synthase"/>
    <property type="match status" value="1"/>
</dbReference>
<dbReference type="EMBL" id="JADIMG010000044">
    <property type="protein sequence ID" value="MBO8459519.1"/>
    <property type="molecule type" value="Genomic_DNA"/>
</dbReference>
<organism evidence="7 8">
    <name type="scientific">Candidatus Gallipaludibacter merdavium</name>
    <dbReference type="NCBI Taxonomy" id="2840839"/>
    <lineage>
        <taxon>Bacteria</taxon>
        <taxon>Pseudomonadati</taxon>
        <taxon>Bacteroidota</taxon>
        <taxon>Bacteroidia</taxon>
        <taxon>Bacteroidales</taxon>
        <taxon>Candidatus Gallipaludibacter</taxon>
    </lineage>
</organism>
<evidence type="ECO:0000256" key="3">
    <source>
        <dbReference type="ARBA" id="ARBA00022679"/>
    </source>
</evidence>
<dbReference type="AlphaFoldDB" id="A0A9D9HTK5"/>
<keyword evidence="5" id="KW-0460">Magnesium</keyword>
<reference evidence="7" key="1">
    <citation type="submission" date="2020-10" db="EMBL/GenBank/DDBJ databases">
        <authorList>
            <person name="Gilroy R."/>
        </authorList>
    </citation>
    <scope>NUCLEOTIDE SEQUENCE</scope>
    <source>
        <strain evidence="7">G3-3990</strain>
    </source>
</reference>
<keyword evidence="4" id="KW-0479">Metal-binding</keyword>
<comment type="caution">
    <text evidence="7">The sequence shown here is derived from an EMBL/GenBank/DDBJ whole genome shotgun (WGS) entry which is preliminary data.</text>
</comment>
<gene>
    <name evidence="7" type="ORF">IAA73_04200</name>
</gene>
<dbReference type="GO" id="GO:0004659">
    <property type="term" value="F:prenyltransferase activity"/>
    <property type="evidence" value="ECO:0007669"/>
    <property type="project" value="InterPro"/>
</dbReference>
<evidence type="ECO:0000313" key="8">
    <source>
        <dbReference type="Proteomes" id="UP000823641"/>
    </source>
</evidence>
<dbReference type="SUPFAM" id="SSF48576">
    <property type="entry name" value="Terpenoid synthases"/>
    <property type="match status" value="1"/>
</dbReference>
<evidence type="ECO:0000256" key="6">
    <source>
        <dbReference type="RuleBase" id="RU004466"/>
    </source>
</evidence>
<evidence type="ECO:0000256" key="5">
    <source>
        <dbReference type="ARBA" id="ARBA00022842"/>
    </source>
</evidence>
<dbReference type="Proteomes" id="UP000823641">
    <property type="component" value="Unassembled WGS sequence"/>
</dbReference>
<dbReference type="CDD" id="cd00685">
    <property type="entry name" value="Trans_IPPS_HT"/>
    <property type="match status" value="1"/>
</dbReference>
<dbReference type="InterPro" id="IPR033749">
    <property type="entry name" value="Polyprenyl_synt_CS"/>
</dbReference>
<name>A0A9D9HTK5_9BACT</name>
<keyword evidence="3 6" id="KW-0808">Transferase</keyword>
<dbReference type="PANTHER" id="PTHR12001:SF69">
    <property type="entry name" value="ALL TRANS-POLYPRENYL-DIPHOSPHATE SYNTHASE PDSS1"/>
    <property type="match status" value="1"/>
</dbReference>